<dbReference type="PANTHER" id="PTHR21340:SF0">
    <property type="entry name" value="BIS(5'-NUCLEOSYL)-TETRAPHOSPHATASE [ASYMMETRICAL]"/>
    <property type="match status" value="1"/>
</dbReference>
<dbReference type="Proteomes" id="UP000198828">
    <property type="component" value="Unassembled WGS sequence"/>
</dbReference>
<dbReference type="EMBL" id="FNNG01000003">
    <property type="protein sequence ID" value="SDW59917.1"/>
    <property type="molecule type" value="Genomic_DNA"/>
</dbReference>
<dbReference type="RefSeq" id="WP_093751307.1">
    <property type="nucleotide sequence ID" value="NZ_BSYN01000004.1"/>
</dbReference>
<protein>
    <submittedName>
        <fullName evidence="4">NUDIX domain-containing protein</fullName>
    </submittedName>
</protein>
<keyword evidence="5" id="KW-1185">Reference proteome</keyword>
<evidence type="ECO:0000313" key="4">
    <source>
        <dbReference type="EMBL" id="SDW59917.1"/>
    </source>
</evidence>
<name>A0A1H2UUU7_9FIRM</name>
<dbReference type="InterPro" id="IPR020084">
    <property type="entry name" value="NUDIX_hydrolase_CS"/>
</dbReference>
<dbReference type="AlphaFoldDB" id="A0A1H2UUU7"/>
<evidence type="ECO:0000313" key="5">
    <source>
        <dbReference type="Proteomes" id="UP000198828"/>
    </source>
</evidence>
<evidence type="ECO:0000256" key="1">
    <source>
        <dbReference type="ARBA" id="ARBA00022801"/>
    </source>
</evidence>
<dbReference type="GO" id="GO:0004081">
    <property type="term" value="F:bis(5'-nucleosyl)-tetraphosphatase (asymmetrical) activity"/>
    <property type="evidence" value="ECO:0007669"/>
    <property type="project" value="TreeGrafter"/>
</dbReference>
<dbReference type="GO" id="GO:0006754">
    <property type="term" value="P:ATP biosynthetic process"/>
    <property type="evidence" value="ECO:0007669"/>
    <property type="project" value="TreeGrafter"/>
</dbReference>
<proteinExistence type="inferred from homology"/>
<dbReference type="Pfam" id="PF00293">
    <property type="entry name" value="NUDIX"/>
    <property type="match status" value="1"/>
</dbReference>
<dbReference type="PANTHER" id="PTHR21340">
    <property type="entry name" value="DIADENOSINE 5,5-P1,P4-TETRAPHOSPHATE PYROPHOSPHOHYDROLASE MUTT"/>
    <property type="match status" value="1"/>
</dbReference>
<feature type="domain" description="Nudix hydrolase" evidence="3">
    <location>
        <begin position="2"/>
        <end position="130"/>
    </location>
</feature>
<dbReference type="PRINTS" id="PR00502">
    <property type="entry name" value="NUDIXFAMILY"/>
</dbReference>
<gene>
    <name evidence="4" type="ORF">SAMN05660923_00942</name>
</gene>
<dbReference type="PROSITE" id="PS00893">
    <property type="entry name" value="NUDIX_BOX"/>
    <property type="match status" value="1"/>
</dbReference>
<comment type="similarity">
    <text evidence="2">Belongs to the Nudix hydrolase family.</text>
</comment>
<dbReference type="CDD" id="cd03673">
    <property type="entry name" value="NUDIX_Ap6A_hydrolase"/>
    <property type="match status" value="1"/>
</dbReference>
<sequence>MVEEVSAGGVVVFGNAILLLKRFNGDWVLPKGRVEKNESAREAAIREVFEESGVRAEIIQYIGMVHYTYKNIKEDKIVYKTVHWYLMKANSMESVPQKKEGFIEATFIHKDKVKDLIKYNDERKIIKKVLRFVPS</sequence>
<organism evidence="4 5">
    <name type="scientific">Tepidimicrobium xylanilyticum</name>
    <dbReference type="NCBI Taxonomy" id="1123352"/>
    <lineage>
        <taxon>Bacteria</taxon>
        <taxon>Bacillati</taxon>
        <taxon>Bacillota</taxon>
        <taxon>Tissierellia</taxon>
        <taxon>Tissierellales</taxon>
        <taxon>Tepidimicrobiaceae</taxon>
        <taxon>Tepidimicrobium</taxon>
    </lineage>
</organism>
<dbReference type="PROSITE" id="PS51462">
    <property type="entry name" value="NUDIX"/>
    <property type="match status" value="1"/>
</dbReference>
<dbReference type="InterPro" id="IPR015797">
    <property type="entry name" value="NUDIX_hydrolase-like_dom_sf"/>
</dbReference>
<dbReference type="InterPro" id="IPR000086">
    <property type="entry name" value="NUDIX_hydrolase_dom"/>
</dbReference>
<dbReference type="SUPFAM" id="SSF55811">
    <property type="entry name" value="Nudix"/>
    <property type="match status" value="1"/>
</dbReference>
<evidence type="ECO:0000259" key="3">
    <source>
        <dbReference type="PROSITE" id="PS51462"/>
    </source>
</evidence>
<dbReference type="InterPro" id="IPR020476">
    <property type="entry name" value="Nudix_hydrolase"/>
</dbReference>
<dbReference type="InterPro" id="IPR051325">
    <property type="entry name" value="Nudix_hydrolase_domain"/>
</dbReference>
<keyword evidence="1 2" id="KW-0378">Hydrolase</keyword>
<dbReference type="Gene3D" id="3.90.79.10">
    <property type="entry name" value="Nucleoside Triphosphate Pyrophosphohydrolase"/>
    <property type="match status" value="1"/>
</dbReference>
<reference evidence="4 5" key="1">
    <citation type="submission" date="2016-10" db="EMBL/GenBank/DDBJ databases">
        <authorList>
            <person name="de Groot N.N."/>
        </authorList>
    </citation>
    <scope>NUCLEOTIDE SEQUENCE [LARGE SCALE GENOMIC DNA]</scope>
    <source>
        <strain evidence="4 5">DSM 23310</strain>
    </source>
</reference>
<evidence type="ECO:0000256" key="2">
    <source>
        <dbReference type="RuleBase" id="RU003476"/>
    </source>
</evidence>
<dbReference type="OrthoDB" id="9816289at2"/>
<accession>A0A1H2UUU7</accession>
<dbReference type="GO" id="GO:0006167">
    <property type="term" value="P:AMP biosynthetic process"/>
    <property type="evidence" value="ECO:0007669"/>
    <property type="project" value="TreeGrafter"/>
</dbReference>